<evidence type="ECO:0008006" key="5">
    <source>
        <dbReference type="Google" id="ProtNLM"/>
    </source>
</evidence>
<evidence type="ECO:0000313" key="3">
    <source>
        <dbReference type="EMBL" id="AKD04291.1"/>
    </source>
</evidence>
<dbReference type="Proteomes" id="UP000033109">
    <property type="component" value="Chromosome"/>
</dbReference>
<feature type="domain" description="Thiopeptide-type bacteriocin biosynthesis" evidence="2">
    <location>
        <begin position="746"/>
        <end position="1013"/>
    </location>
</feature>
<name>A0A0E3UYA9_9BACT</name>
<dbReference type="AlphaFoldDB" id="A0A0E3UYA9"/>
<feature type="domain" description="Lantibiotic dehydratase N-terminal" evidence="1">
    <location>
        <begin position="32"/>
        <end position="673"/>
    </location>
</feature>
<evidence type="ECO:0000259" key="2">
    <source>
        <dbReference type="Pfam" id="PF14028"/>
    </source>
</evidence>
<dbReference type="Pfam" id="PF14028">
    <property type="entry name" value="Lant_dehydr_C"/>
    <property type="match status" value="1"/>
</dbReference>
<protein>
    <recommendedName>
        <fullName evidence="5">Lantibiotic dehydratase</fullName>
    </recommendedName>
</protein>
<reference evidence="3 4" key="1">
    <citation type="journal article" date="2015" name="Sci. Rep.">
        <title>Unraveling adaptation of Pontibacter korlensis to radiation and infertility in desert through complete genome and comparative transcriptomic analysis.</title>
        <authorList>
            <person name="Dai J."/>
            <person name="Dai W."/>
            <person name="Qiu C."/>
            <person name="Yang Z."/>
            <person name="Zhang Y."/>
            <person name="Zhou M."/>
            <person name="Zhang L."/>
            <person name="Fang C."/>
            <person name="Gao Q."/>
            <person name="Yang Q."/>
            <person name="Li X."/>
            <person name="Wang Z."/>
            <person name="Wang Z."/>
            <person name="Jia Z."/>
            <person name="Chen X."/>
        </authorList>
    </citation>
    <scope>NUCLEOTIDE SEQUENCE [LARGE SCALE GENOMIC DNA]</scope>
    <source>
        <strain evidence="3 4">X14-1T</strain>
    </source>
</reference>
<dbReference type="InterPro" id="IPR006827">
    <property type="entry name" value="Lant_deHydtase_N"/>
</dbReference>
<dbReference type="EMBL" id="CP009621">
    <property type="protein sequence ID" value="AKD04291.1"/>
    <property type="molecule type" value="Genomic_DNA"/>
</dbReference>
<evidence type="ECO:0000259" key="1">
    <source>
        <dbReference type="Pfam" id="PF04738"/>
    </source>
</evidence>
<dbReference type="InterPro" id="IPR023809">
    <property type="entry name" value="Thiopep_bacteriocin_synth_dom"/>
</dbReference>
<organism evidence="3 4">
    <name type="scientific">Pontibacter korlensis</name>
    <dbReference type="NCBI Taxonomy" id="400092"/>
    <lineage>
        <taxon>Bacteria</taxon>
        <taxon>Pseudomonadati</taxon>
        <taxon>Bacteroidota</taxon>
        <taxon>Cytophagia</taxon>
        <taxon>Cytophagales</taxon>
        <taxon>Hymenobacteraceae</taxon>
        <taxon>Pontibacter</taxon>
    </lineage>
</organism>
<proteinExistence type="predicted"/>
<sequence>MAMIKLYPGLLLRTPAYPYTAYATADLSSLVQDPYFQAALQLASRSLFQVLESTSFHYEALPPKAKASLQKYLNRMCFRPTPFGLFSGFSVASWGAATGQPLQLEEEASQVHLSLAFADTLRLAEKLLTEELAPYLRYRLNPSLYKVQGGYRYLRFAEDAQQQRRKFSLDSLESDRLLQEVLRFCLKGSSKQALVDFVSFRAAVEEEESKAYVGQLLEEQVLVSELEVNITGQDYLERLLHVCAEHGIDTPRKRHLQELLEEIRVAGETSAGLQQALVRLQADGGYSKGTVYANLEKGLAANRLCASYHKKILEALRCLQRLVPQAAPSGLKEFVRAFEKKFEGRAVPLLVALDPELGIGYEELAVSYQVPKLLEGLSLDNPGTEKQVVEWSAAHALLLDKWQAAGTYPAAIRLTEEDIEKLPAGEGKGVLPPSTAVLFRVLGEQVYIEQAGGVSATALLGRFTPLSASVQVMAREIAQAEEQANPEVVFAEIAHVCDAHTANIDRRAAIRSYEIPVLVQSTLPEERQIHLSELWVHVERGEVVLWSVRLQKVVVPRLGSAFNYVRDDLAVFRFLCDLQYQGLHCNFSLDMSRLFPGLGYYPRVEFKEAILQLASWHLGKEQLERIFQVPTALQQEQLMRLAKELHWPPYLALTQHDHQLVFDLAQEKDRVLLLDNIKGKAEVALREFPFVGEKAPAVRDGAHQPYVHQFLAAAYHDQPVYKHRPHSSSKRRPLMKRRKLVPGDGWLYFKVYCHPSRANSILAETLNPLLKGLEKEGEITQWFFVRYRDPAYHLRVRLCLAAGKDGAGDVLGKMSRKLGMLLQQGAVRDFQLAVYERELERYHPALIEAVEQVFCASSTLVTAYIKSTRFSEFDYSYYRLAFEGMDTILDAFGLDVAGKVELLGQLYASFYREFGETKELKIQLASKYREISKLPGVLPGVGSKVLLPKVKSRSLQARFKETLVYAAQQARFLPPGRKKHLISDLMHMHLNRLLIDQPRQQELVLYYCLWKHYQSVAARQKQSKVSC</sequence>
<accession>A0A0E3UYA9</accession>
<dbReference type="NCBIfam" id="TIGR03891">
    <property type="entry name" value="thiopep_ocin"/>
    <property type="match status" value="1"/>
</dbReference>
<dbReference type="Pfam" id="PF04738">
    <property type="entry name" value="Lant_dehydr_N"/>
    <property type="match status" value="1"/>
</dbReference>
<evidence type="ECO:0000313" key="4">
    <source>
        <dbReference type="Proteomes" id="UP000033109"/>
    </source>
</evidence>
<dbReference type="STRING" id="400092.PKOR_15840"/>
<dbReference type="HOGENOM" id="CLU_010573_1_0_10"/>
<keyword evidence="4" id="KW-1185">Reference proteome</keyword>
<gene>
    <name evidence="3" type="ORF">PKOR_15840</name>
</gene>
<dbReference type="PATRIC" id="fig|400092.3.peg.3466"/>
<dbReference type="KEGG" id="pko:PKOR_15840"/>